<feature type="transmembrane region" description="Helical" evidence="1">
    <location>
        <begin position="296"/>
        <end position="317"/>
    </location>
</feature>
<keyword evidence="1" id="KW-0812">Transmembrane</keyword>
<protein>
    <recommendedName>
        <fullName evidence="4">Glycosyltransferase RgtA/B/C/D-like domain-containing protein</fullName>
    </recommendedName>
</protein>
<evidence type="ECO:0000256" key="1">
    <source>
        <dbReference type="SAM" id="Phobius"/>
    </source>
</evidence>
<feature type="transmembrane region" description="Helical" evidence="1">
    <location>
        <begin position="360"/>
        <end position="380"/>
    </location>
</feature>
<feature type="transmembrane region" description="Helical" evidence="1">
    <location>
        <begin position="225"/>
        <end position="247"/>
    </location>
</feature>
<name>A0ABM9HJ29_9PROT</name>
<sequence length="421" mass="49182">MPSFKRNRSIQTIALLFLFVIIMCLRAPDVFLYGRFWAEEGYIFFYNAWTMSPLQALFHPFAGYLNLSTNGVTLIARWCIPFEYAPYLTTIIGILFQLLPLFLLLTAKDEWLVSFQVRLFLTLLLLFVPETAETSLHSLHIQFQLTLACGVILILQPSYSYQRWLKIIILLLAGLSGLMVFALLPIYAIRCWIDKNKLRIEQFSILLLSCLIQYFFFYEKVDGRLHAFFVSDFLNIFFIHELYIPFLGNNSYTVPYMAFLHDHMHDLYAFVFPCVIVALFITGIIYIFYKNATTRSAIFLFLAALTLFCISIIGSIGDRNSFLVPFANQRYVFISQSLLCIMLVYITYHLPNARRKIGKTIICWLIFIGGIHFFTQPAFIVKAPKNYLSWQQQVALWKKDPDYTFQIWPSNWIQIKLPVKK</sequence>
<accession>A0ABM9HJ29</accession>
<keyword evidence="1" id="KW-1133">Transmembrane helix</keyword>
<feature type="transmembrane region" description="Helical" evidence="1">
    <location>
        <begin position="329"/>
        <end position="348"/>
    </location>
</feature>
<feature type="transmembrane region" description="Helical" evidence="1">
    <location>
        <begin position="267"/>
        <end position="289"/>
    </location>
</feature>
<feature type="transmembrane region" description="Helical" evidence="1">
    <location>
        <begin position="167"/>
        <end position="188"/>
    </location>
</feature>
<feature type="transmembrane region" description="Helical" evidence="1">
    <location>
        <begin position="135"/>
        <end position="155"/>
    </location>
</feature>
<organism evidence="2 3">
    <name type="scientific">Commensalibacter papalotli</name>
    <name type="common">ex Botero et al. 2024</name>
    <dbReference type="NCBI Taxonomy" id="2972766"/>
    <lineage>
        <taxon>Bacteria</taxon>
        <taxon>Pseudomonadati</taxon>
        <taxon>Pseudomonadota</taxon>
        <taxon>Alphaproteobacteria</taxon>
        <taxon>Acetobacterales</taxon>
        <taxon>Acetobacteraceae</taxon>
    </lineage>
</organism>
<evidence type="ECO:0000313" key="2">
    <source>
        <dbReference type="EMBL" id="CAI3926306.1"/>
    </source>
</evidence>
<dbReference type="EMBL" id="CAMXCH010000001">
    <property type="protein sequence ID" value="CAI3926306.1"/>
    <property type="molecule type" value="Genomic_DNA"/>
</dbReference>
<feature type="transmembrane region" description="Helical" evidence="1">
    <location>
        <begin position="200"/>
        <end position="218"/>
    </location>
</feature>
<keyword evidence="1" id="KW-0472">Membrane</keyword>
<keyword evidence="3" id="KW-1185">Reference proteome</keyword>
<comment type="caution">
    <text evidence="2">The sequence shown here is derived from an EMBL/GenBank/DDBJ whole genome shotgun (WGS) entry which is preliminary data.</text>
</comment>
<proteinExistence type="predicted"/>
<evidence type="ECO:0008006" key="4">
    <source>
        <dbReference type="Google" id="ProtNLM"/>
    </source>
</evidence>
<dbReference type="Proteomes" id="UP001154272">
    <property type="component" value="Unassembled WGS sequence"/>
</dbReference>
<dbReference type="RefSeq" id="WP_282023142.1">
    <property type="nucleotide sequence ID" value="NZ_CAMXCH010000001.1"/>
</dbReference>
<reference evidence="2" key="1">
    <citation type="submission" date="2022-10" db="EMBL/GenBank/DDBJ databases">
        <authorList>
            <person name="Botero Cardona J."/>
        </authorList>
    </citation>
    <scope>NUCLEOTIDE SEQUENCE</scope>
    <source>
        <strain evidence="2">R-83534</strain>
    </source>
</reference>
<gene>
    <name evidence="2" type="ORF">R83534S58_LOCUS250</name>
</gene>
<evidence type="ECO:0000313" key="3">
    <source>
        <dbReference type="Proteomes" id="UP001154272"/>
    </source>
</evidence>
<feature type="transmembrane region" description="Helical" evidence="1">
    <location>
        <begin position="84"/>
        <end position="104"/>
    </location>
</feature>
<feature type="transmembrane region" description="Helical" evidence="1">
    <location>
        <begin position="111"/>
        <end position="129"/>
    </location>
</feature>